<feature type="chain" id="PRO_5004735469" description="Secreted protein" evidence="1">
    <location>
        <begin position="18"/>
        <end position="144"/>
    </location>
</feature>
<evidence type="ECO:0000256" key="1">
    <source>
        <dbReference type="SAM" id="SignalP"/>
    </source>
</evidence>
<keyword evidence="1" id="KW-0732">Signal</keyword>
<feature type="signal peptide" evidence="1">
    <location>
        <begin position="1"/>
        <end position="17"/>
    </location>
</feature>
<protein>
    <recommendedName>
        <fullName evidence="3">Secreted protein</fullName>
    </recommendedName>
</protein>
<evidence type="ECO:0000313" key="2">
    <source>
        <dbReference type="EMBL" id="JAB69973.1"/>
    </source>
</evidence>
<sequence>MTYISAWISASFQPVLAGSCTNLGFPTAYGIFECAGSNIDLCADLDSTKLTNMNKLIDCTVNGLASLGYNGHLFSNLEPLIADIFTNLVNVSVAANSLETLAHYCDSHQDESFCQVPALANAECSTPVQVNVPQDAKKDVTFGA</sequence>
<proteinExistence type="evidence at transcript level"/>
<dbReference type="AlphaFoldDB" id="V5HAB8"/>
<name>V5HAB8_IXORI</name>
<dbReference type="EMBL" id="GANP01014495">
    <property type="protein sequence ID" value="JAB69973.1"/>
    <property type="molecule type" value="mRNA"/>
</dbReference>
<reference evidence="2" key="1">
    <citation type="journal article" date="2015" name="Sci. Rep.">
        <title>Tissue- and time-dependent transcription in Ixodes ricinus salivary glands and midguts when blood feeding on the vertebrate host.</title>
        <authorList>
            <person name="Kotsyfakis M."/>
            <person name="Schwarz A."/>
            <person name="Erhart J."/>
            <person name="Ribeiro J.M."/>
        </authorList>
    </citation>
    <scope>NUCLEOTIDE SEQUENCE</scope>
    <source>
        <tissue evidence="2">Salivary gland and midgut</tissue>
    </source>
</reference>
<evidence type="ECO:0008006" key="3">
    <source>
        <dbReference type="Google" id="ProtNLM"/>
    </source>
</evidence>
<organism evidence="2">
    <name type="scientific">Ixodes ricinus</name>
    <name type="common">Common tick</name>
    <name type="synonym">Acarus ricinus</name>
    <dbReference type="NCBI Taxonomy" id="34613"/>
    <lineage>
        <taxon>Eukaryota</taxon>
        <taxon>Metazoa</taxon>
        <taxon>Ecdysozoa</taxon>
        <taxon>Arthropoda</taxon>
        <taxon>Chelicerata</taxon>
        <taxon>Arachnida</taxon>
        <taxon>Acari</taxon>
        <taxon>Parasitiformes</taxon>
        <taxon>Ixodida</taxon>
        <taxon>Ixodoidea</taxon>
        <taxon>Ixodidae</taxon>
        <taxon>Ixodinae</taxon>
        <taxon>Ixodes</taxon>
    </lineage>
</organism>
<accession>V5HAB8</accession>